<evidence type="ECO:0000313" key="4">
    <source>
        <dbReference type="Proteomes" id="UP000732858"/>
    </source>
</evidence>
<dbReference type="RefSeq" id="WP_157403396.1">
    <property type="nucleotide sequence ID" value="NZ_JABULY010000003.1"/>
</dbReference>
<evidence type="ECO:0000259" key="1">
    <source>
        <dbReference type="Pfam" id="PF01755"/>
    </source>
</evidence>
<feature type="domain" description="Glycosyl transferase family 25" evidence="1">
    <location>
        <begin position="2"/>
        <end position="188"/>
    </location>
</feature>
<accession>A0A949T8F3</accession>
<evidence type="ECO:0000313" key="2">
    <source>
        <dbReference type="EMBL" id="MBV6531818.1"/>
    </source>
</evidence>
<proteinExistence type="predicted"/>
<name>A0A949T8F3_9PAST</name>
<dbReference type="Pfam" id="PF01755">
    <property type="entry name" value="Glyco_transf_25"/>
    <property type="match status" value="1"/>
</dbReference>
<protein>
    <submittedName>
        <fullName evidence="3">Glycosyltransferase family 25 protein</fullName>
    </submittedName>
</protein>
<comment type="caution">
    <text evidence="3">The sequence shown here is derived from an EMBL/GenBank/DDBJ whole genome shotgun (WGS) entry which is preliminary data.</text>
</comment>
<reference evidence="3 5" key="1">
    <citation type="journal article" date="2021" name="Mol. Ecol.">
        <title>Polar bear-adapted Ursidibacter maritimus are remarkably conserved after generations in captivity.</title>
        <authorList>
            <person name="Espinosa-Gongora C."/>
            <person name="Hansen M.J."/>
            <person name="Bertelsen M.F."/>
            <person name="Bojesen A.M."/>
        </authorList>
    </citation>
    <scope>NUCLEOTIDE SEQUENCE</scope>
    <source>
        <strain evidence="3">Pb43105x</strain>
        <strain evidence="2 5">Pb43106</strain>
    </source>
</reference>
<dbReference type="OrthoDB" id="9816113at2"/>
<sequence>MKKYLISLDKDIKRRELFFSQLNTQDFEVFSAFNTMNDELSDLSLRFDLTRFEQQYKRKVTKGEIGCTLSHLGVYQSILQNDYIQEDEYCLICEDDALFCAAFQQELDKVIAVSQADIVLVGQSKIAEFNDFELEINYPTTLKFLQKKLVNSPFTVVYPYQNYFAGTVAYLIKKSAARKIIAQISVQSLPYWLADDFILFGGTFKLDIKLVRPLMAIENPQLMSNLEAIRGSVANNLLKKSLKYPLKKLLAIKRNLGK</sequence>
<evidence type="ECO:0000313" key="5">
    <source>
        <dbReference type="Proteomes" id="UP001196379"/>
    </source>
</evidence>
<dbReference type="EMBL" id="JABUMC010000034">
    <property type="protein sequence ID" value="MBV6547480.1"/>
    <property type="molecule type" value="Genomic_DNA"/>
</dbReference>
<dbReference type="InterPro" id="IPR002654">
    <property type="entry name" value="Glyco_trans_25"/>
</dbReference>
<dbReference type="EMBL" id="JABULY010000003">
    <property type="protein sequence ID" value="MBV6531818.1"/>
    <property type="molecule type" value="Genomic_DNA"/>
</dbReference>
<dbReference type="CDD" id="cd06532">
    <property type="entry name" value="Glyco_transf_25"/>
    <property type="match status" value="1"/>
</dbReference>
<organism evidence="3 4">
    <name type="scientific">Ursidibacter maritimus</name>
    <dbReference type="NCBI Taxonomy" id="1331689"/>
    <lineage>
        <taxon>Bacteria</taxon>
        <taxon>Pseudomonadati</taxon>
        <taxon>Pseudomonadota</taxon>
        <taxon>Gammaproteobacteria</taxon>
        <taxon>Pasteurellales</taxon>
        <taxon>Pasteurellaceae</taxon>
        <taxon>Ursidibacter</taxon>
    </lineage>
</organism>
<dbReference type="Proteomes" id="UP001196379">
    <property type="component" value="Unassembled WGS sequence"/>
</dbReference>
<dbReference type="AlphaFoldDB" id="A0A949T8F3"/>
<dbReference type="Proteomes" id="UP000732858">
    <property type="component" value="Unassembled WGS sequence"/>
</dbReference>
<evidence type="ECO:0000313" key="3">
    <source>
        <dbReference type="EMBL" id="MBV6547480.1"/>
    </source>
</evidence>
<gene>
    <name evidence="2" type="ORF">HT657_06680</name>
    <name evidence="3" type="ORF">HT672_09395</name>
</gene>
<keyword evidence="5" id="KW-1185">Reference proteome</keyword>
<dbReference type="GeneID" id="65549281"/>